<feature type="non-terminal residue" evidence="2">
    <location>
        <position position="1"/>
    </location>
</feature>
<dbReference type="Proteomes" id="UP000257109">
    <property type="component" value="Unassembled WGS sequence"/>
</dbReference>
<evidence type="ECO:0000256" key="1">
    <source>
        <dbReference type="SAM" id="MobiDB-lite"/>
    </source>
</evidence>
<proteinExistence type="predicted"/>
<dbReference type="EMBL" id="QJKJ01006658">
    <property type="protein sequence ID" value="RDX85915.1"/>
    <property type="molecule type" value="Genomic_DNA"/>
</dbReference>
<gene>
    <name evidence="2" type="ORF">CR513_32820</name>
</gene>
<evidence type="ECO:0000313" key="2">
    <source>
        <dbReference type="EMBL" id="RDX85915.1"/>
    </source>
</evidence>
<feature type="region of interest" description="Disordered" evidence="1">
    <location>
        <begin position="173"/>
        <end position="195"/>
    </location>
</feature>
<name>A0A371G5V7_MUCPR</name>
<feature type="region of interest" description="Disordered" evidence="1">
    <location>
        <begin position="118"/>
        <end position="142"/>
    </location>
</feature>
<sequence>MVWFGSVRSRWKRTMRLPLGICIAQDTNSEPTRMDFNCFIINAIRNKCIVISVRALPVDENTIWHAKIFSVIKVLPQILHSKAEPKRGVSINSSSTNRMIAGVPISNKNDNVPMWGIKRNRNDGSVVDNETPKSTSSSLKMKGREVEKASNLILHLELVSPVPLRRNGTVGAKNTILPRTPPLLNPRPVSTNHTPKFHKFSSVKQIQVQI</sequence>
<comment type="caution">
    <text evidence="2">The sequence shown here is derived from an EMBL/GenBank/DDBJ whole genome shotgun (WGS) entry which is preliminary data.</text>
</comment>
<accession>A0A371G5V7</accession>
<protein>
    <submittedName>
        <fullName evidence="2">Uncharacterized protein</fullName>
    </submittedName>
</protein>
<dbReference type="AlphaFoldDB" id="A0A371G5V7"/>
<organism evidence="2 3">
    <name type="scientific">Mucuna pruriens</name>
    <name type="common">Velvet bean</name>
    <name type="synonym">Dolichos pruriens</name>
    <dbReference type="NCBI Taxonomy" id="157652"/>
    <lineage>
        <taxon>Eukaryota</taxon>
        <taxon>Viridiplantae</taxon>
        <taxon>Streptophyta</taxon>
        <taxon>Embryophyta</taxon>
        <taxon>Tracheophyta</taxon>
        <taxon>Spermatophyta</taxon>
        <taxon>Magnoliopsida</taxon>
        <taxon>eudicotyledons</taxon>
        <taxon>Gunneridae</taxon>
        <taxon>Pentapetalae</taxon>
        <taxon>rosids</taxon>
        <taxon>fabids</taxon>
        <taxon>Fabales</taxon>
        <taxon>Fabaceae</taxon>
        <taxon>Papilionoideae</taxon>
        <taxon>50 kb inversion clade</taxon>
        <taxon>NPAAA clade</taxon>
        <taxon>indigoferoid/millettioid clade</taxon>
        <taxon>Phaseoleae</taxon>
        <taxon>Mucuna</taxon>
    </lineage>
</organism>
<evidence type="ECO:0000313" key="3">
    <source>
        <dbReference type="Proteomes" id="UP000257109"/>
    </source>
</evidence>
<reference evidence="2" key="1">
    <citation type="submission" date="2018-05" db="EMBL/GenBank/DDBJ databases">
        <title>Draft genome of Mucuna pruriens seed.</title>
        <authorList>
            <person name="Nnadi N.E."/>
            <person name="Vos R."/>
            <person name="Hasami M.H."/>
            <person name="Devisetty U.K."/>
            <person name="Aguiy J.C."/>
        </authorList>
    </citation>
    <scope>NUCLEOTIDE SEQUENCE [LARGE SCALE GENOMIC DNA]</scope>
    <source>
        <strain evidence="2">JCA_2017</strain>
    </source>
</reference>
<keyword evidence="3" id="KW-1185">Reference proteome</keyword>